<gene>
    <name evidence="5" type="primary">apaH</name>
    <name evidence="7" type="ORF">EZJ19_08570</name>
</gene>
<dbReference type="PIRSF" id="PIRSF000903">
    <property type="entry name" value="B5n-ttraPtase_sm"/>
    <property type="match status" value="1"/>
</dbReference>
<dbReference type="OrthoDB" id="9807890at2"/>
<dbReference type="Proteomes" id="UP000295443">
    <property type="component" value="Unassembled WGS sequence"/>
</dbReference>
<proteinExistence type="inferred from homology"/>
<evidence type="ECO:0000256" key="1">
    <source>
        <dbReference type="ARBA" id="ARBA00003413"/>
    </source>
</evidence>
<dbReference type="InterPro" id="IPR004617">
    <property type="entry name" value="ApaH"/>
</dbReference>
<dbReference type="PANTHER" id="PTHR40942:SF4">
    <property type="entry name" value="CYTOCHROME C5"/>
    <property type="match status" value="1"/>
</dbReference>
<sequence>MATYAIGDIQGCFEAFKELLVAIAFNPAEDRLWLCGDLVNRGEDSIGTLRWCMAHDDRIVAILGNHDLHLLAVAEGFVPPHRNDTLTEILEAPDRDAVLDWLRRRPMLHREGDWLMVHAGLLPEWTPDLAESLARELETVLRGPGYRDFLARMYGNEPRRWHPGLAGQDRLRLVANAMTRLRYLHPDGDMEFQHKCAPADAPAELIPWYAMPDRRSRRVHVLFGHWSTLGLLAGEDVVSLDTGCLWGGQLSAIRLEDSRLFQVRCQARRQPKPHG</sequence>
<dbReference type="CDD" id="cd07422">
    <property type="entry name" value="MPP_ApaH"/>
    <property type="match status" value="1"/>
</dbReference>
<dbReference type="InterPro" id="IPR029052">
    <property type="entry name" value="Metallo-depent_PP-like"/>
</dbReference>
<dbReference type="GO" id="GO:0008803">
    <property type="term" value="F:bis(5'-nucleosyl)-tetraphosphatase (symmetrical) activity"/>
    <property type="evidence" value="ECO:0007669"/>
    <property type="project" value="UniProtKB-UniRule"/>
</dbReference>
<dbReference type="SUPFAM" id="SSF56300">
    <property type="entry name" value="Metallo-dependent phosphatases"/>
    <property type="match status" value="1"/>
</dbReference>
<evidence type="ECO:0000259" key="6">
    <source>
        <dbReference type="Pfam" id="PF00149"/>
    </source>
</evidence>
<evidence type="ECO:0000256" key="3">
    <source>
        <dbReference type="ARBA" id="ARBA00022801"/>
    </source>
</evidence>
<evidence type="ECO:0000256" key="4">
    <source>
        <dbReference type="ARBA" id="ARBA00049417"/>
    </source>
</evidence>
<dbReference type="EMBL" id="SJZB01000032">
    <property type="protein sequence ID" value="TCJ14929.1"/>
    <property type="molecule type" value="Genomic_DNA"/>
</dbReference>
<comment type="function">
    <text evidence="1 5">Hydrolyzes diadenosine 5',5'''-P1,P4-tetraphosphate to yield ADP.</text>
</comment>
<evidence type="ECO:0000313" key="8">
    <source>
        <dbReference type="Proteomes" id="UP000295443"/>
    </source>
</evidence>
<feature type="domain" description="Calcineurin-like phosphoesterase" evidence="6">
    <location>
        <begin position="4"/>
        <end position="122"/>
    </location>
</feature>
<keyword evidence="8" id="KW-1185">Reference proteome</keyword>
<evidence type="ECO:0000256" key="2">
    <source>
        <dbReference type="ARBA" id="ARBA00005419"/>
    </source>
</evidence>
<dbReference type="PANTHER" id="PTHR40942">
    <property type="match status" value="1"/>
</dbReference>
<dbReference type="NCBIfam" id="NF001204">
    <property type="entry name" value="PRK00166.1"/>
    <property type="match status" value="1"/>
</dbReference>
<dbReference type="RefSeq" id="WP_131446614.1">
    <property type="nucleotide sequence ID" value="NZ_SJZB01000032.1"/>
</dbReference>
<dbReference type="Pfam" id="PF00149">
    <property type="entry name" value="Metallophos"/>
    <property type="match status" value="1"/>
</dbReference>
<dbReference type="InterPro" id="IPR004843">
    <property type="entry name" value="Calcineurin-like_PHP"/>
</dbReference>
<comment type="similarity">
    <text evidence="2 5">Belongs to the Ap4A hydrolase family.</text>
</comment>
<evidence type="ECO:0000256" key="5">
    <source>
        <dbReference type="HAMAP-Rule" id="MF_00199"/>
    </source>
</evidence>
<evidence type="ECO:0000313" key="7">
    <source>
        <dbReference type="EMBL" id="TCJ14929.1"/>
    </source>
</evidence>
<dbReference type="EC" id="3.6.1.41" evidence="5"/>
<dbReference type="NCBIfam" id="TIGR00668">
    <property type="entry name" value="apaH"/>
    <property type="match status" value="1"/>
</dbReference>
<dbReference type="Gene3D" id="3.60.21.10">
    <property type="match status" value="1"/>
</dbReference>
<accession>A0A4R1BD02</accession>
<name>A0A4R1BD02_9PROT</name>
<dbReference type="HAMAP" id="MF_00199">
    <property type="entry name" value="ApaH"/>
    <property type="match status" value="1"/>
</dbReference>
<organism evidence="7 8">
    <name type="scientific">Parasulfuritortus cantonensis</name>
    <dbReference type="NCBI Taxonomy" id="2528202"/>
    <lineage>
        <taxon>Bacteria</taxon>
        <taxon>Pseudomonadati</taxon>
        <taxon>Pseudomonadota</taxon>
        <taxon>Betaproteobacteria</taxon>
        <taxon>Nitrosomonadales</taxon>
        <taxon>Thiobacillaceae</taxon>
        <taxon>Parasulfuritortus</taxon>
    </lineage>
</organism>
<dbReference type="AlphaFoldDB" id="A0A4R1BD02"/>
<comment type="caution">
    <text evidence="7">The sequence shown here is derived from an EMBL/GenBank/DDBJ whole genome shotgun (WGS) entry which is preliminary data.</text>
</comment>
<protein>
    <recommendedName>
        <fullName evidence="5">Bis(5'-nucleosyl)-tetraphosphatase, symmetrical</fullName>
        <ecNumber evidence="5">3.6.1.41</ecNumber>
    </recommendedName>
    <alternativeName>
        <fullName evidence="5">Ap4A hydrolase</fullName>
    </alternativeName>
    <alternativeName>
        <fullName evidence="5">Diadenosine 5',5'''-P1,P4-tetraphosphate pyrophosphohydrolase</fullName>
    </alternativeName>
    <alternativeName>
        <fullName evidence="5">Diadenosine tetraphosphatase</fullName>
    </alternativeName>
</protein>
<reference evidence="7 8" key="1">
    <citation type="submission" date="2019-03" db="EMBL/GenBank/DDBJ databases">
        <title>Genome sequence of Thiobacillaceae bacterium LSR1, a sulfur-oxidizing bacterium isolated from freshwater sediment.</title>
        <authorList>
            <person name="Li S."/>
        </authorList>
    </citation>
    <scope>NUCLEOTIDE SEQUENCE [LARGE SCALE GENOMIC DNA]</scope>
    <source>
        <strain evidence="7 8">LSR1</strain>
    </source>
</reference>
<comment type="catalytic activity">
    <reaction evidence="4 5">
        <text>P(1),P(4)-bis(5'-adenosyl) tetraphosphate + H2O = 2 ADP + 2 H(+)</text>
        <dbReference type="Rhea" id="RHEA:24252"/>
        <dbReference type="ChEBI" id="CHEBI:15377"/>
        <dbReference type="ChEBI" id="CHEBI:15378"/>
        <dbReference type="ChEBI" id="CHEBI:58141"/>
        <dbReference type="ChEBI" id="CHEBI:456216"/>
        <dbReference type="EC" id="3.6.1.41"/>
    </reaction>
</comment>
<keyword evidence="3 5" id="KW-0378">Hydrolase</keyword>